<comment type="caution">
    <text evidence="2">The sequence shown here is derived from an EMBL/GenBank/DDBJ whole genome shotgun (WGS) entry which is preliminary data.</text>
</comment>
<feature type="compositionally biased region" description="Polar residues" evidence="1">
    <location>
        <begin position="295"/>
        <end position="314"/>
    </location>
</feature>
<evidence type="ECO:0000313" key="3">
    <source>
        <dbReference type="Proteomes" id="UP000734854"/>
    </source>
</evidence>
<protein>
    <submittedName>
        <fullName evidence="2">Uncharacterized protein</fullName>
    </submittedName>
</protein>
<dbReference type="AlphaFoldDB" id="A0A8J5GZC2"/>
<gene>
    <name evidence="2" type="ORF">ZIOFF_030008</name>
</gene>
<accession>A0A8J5GZC2</accession>
<dbReference type="Proteomes" id="UP000734854">
    <property type="component" value="Unassembled WGS sequence"/>
</dbReference>
<organism evidence="2 3">
    <name type="scientific">Zingiber officinale</name>
    <name type="common">Ginger</name>
    <name type="synonym">Amomum zingiber</name>
    <dbReference type="NCBI Taxonomy" id="94328"/>
    <lineage>
        <taxon>Eukaryota</taxon>
        <taxon>Viridiplantae</taxon>
        <taxon>Streptophyta</taxon>
        <taxon>Embryophyta</taxon>
        <taxon>Tracheophyta</taxon>
        <taxon>Spermatophyta</taxon>
        <taxon>Magnoliopsida</taxon>
        <taxon>Liliopsida</taxon>
        <taxon>Zingiberales</taxon>
        <taxon>Zingiberaceae</taxon>
        <taxon>Zingiber</taxon>
    </lineage>
</organism>
<proteinExistence type="predicted"/>
<evidence type="ECO:0000313" key="2">
    <source>
        <dbReference type="EMBL" id="KAG6511929.1"/>
    </source>
</evidence>
<dbReference type="OrthoDB" id="691744at2759"/>
<keyword evidence="3" id="KW-1185">Reference proteome</keyword>
<dbReference type="PANTHER" id="PTHR33781">
    <property type="entry name" value="PROTEIN PHYTOCHROME KINASE SUBSTRATE 1-RELATED"/>
    <property type="match status" value="1"/>
</dbReference>
<dbReference type="PANTHER" id="PTHR33781:SF1">
    <property type="entry name" value="PROTEIN PHYTOCHROME KINASE SUBSTRATE 4"/>
    <property type="match status" value="1"/>
</dbReference>
<dbReference type="InterPro" id="IPR039615">
    <property type="entry name" value="PKS"/>
</dbReference>
<dbReference type="EMBL" id="JACMSC010000008">
    <property type="protein sequence ID" value="KAG6511929.1"/>
    <property type="molecule type" value="Genomic_DNA"/>
</dbReference>
<reference evidence="2 3" key="1">
    <citation type="submission" date="2020-08" db="EMBL/GenBank/DDBJ databases">
        <title>Plant Genome Project.</title>
        <authorList>
            <person name="Zhang R.-G."/>
        </authorList>
    </citation>
    <scope>NUCLEOTIDE SEQUENCE [LARGE SCALE GENOMIC DNA]</scope>
    <source>
        <tissue evidence="2">Rhizome</tissue>
    </source>
</reference>
<sequence>MEKLTVKASFNGGLYQTSTTFHTSRCTFAGRGGNDTELNIFDAERYFSEGSAGAAKGTLADDEVLERCDLSSDTRASSVSSLDGLRRIRSSETPTASSEASWNSKSGLLVPRPGPFLAGRSPRSSGVRRFFRRSCPCSGKKSVDVEARRPMELNAPLSAKRLSFRTGEVGLSSIPELAPGELDAGEVTKISPGNWGKDRSFFNVATRFSPEKTFPAEFGHRIVSSGKLFTETAGFSFPVLSPPRESLEVFRPSEEAARTMMKPPEVALPHLCERDRSRFLYPASPKARPEEDAASDTSSDLFEIETTLSTAPTTNRRRDSLDELEGRRFVGSSAAAEILQHRRSLEAVTAQSVAPSEGYAPSEASVVWSVATAEGFATNFSSAASNYDEFRFIEEEHDRFATAMAGERRKANGLLSCRCEKAVSVGPNPVRVVPPVEPDVMATNIAKLRSVGLAQERLGRPFQKT</sequence>
<feature type="region of interest" description="Disordered" evidence="1">
    <location>
        <begin position="282"/>
        <end position="318"/>
    </location>
</feature>
<evidence type="ECO:0000256" key="1">
    <source>
        <dbReference type="SAM" id="MobiDB-lite"/>
    </source>
</evidence>
<name>A0A8J5GZC2_ZINOF</name>
<dbReference type="GO" id="GO:0009638">
    <property type="term" value="P:phototropism"/>
    <property type="evidence" value="ECO:0007669"/>
    <property type="project" value="InterPro"/>
</dbReference>